<evidence type="ECO:0000313" key="3">
    <source>
        <dbReference type="EMBL" id="MDQ8207957.1"/>
    </source>
</evidence>
<reference evidence="3 4" key="1">
    <citation type="submission" date="2023-04" db="EMBL/GenBank/DDBJ databases">
        <title>A novel bacteria isolated from coastal sediment.</title>
        <authorList>
            <person name="Liu X.-J."/>
            <person name="Du Z.-J."/>
        </authorList>
    </citation>
    <scope>NUCLEOTIDE SEQUENCE [LARGE SCALE GENOMIC DNA]</scope>
    <source>
        <strain evidence="3 4">SDUM461003</strain>
    </source>
</reference>
<feature type="transmembrane region" description="Helical" evidence="1">
    <location>
        <begin position="20"/>
        <end position="43"/>
    </location>
</feature>
<dbReference type="PANTHER" id="PTHR19353:SF73">
    <property type="entry name" value="FATTY ACID DESATURASE"/>
    <property type="match status" value="1"/>
</dbReference>
<feature type="domain" description="Fatty acid desaturase" evidence="2">
    <location>
        <begin position="46"/>
        <end position="290"/>
    </location>
</feature>
<keyword evidence="4" id="KW-1185">Reference proteome</keyword>
<dbReference type="InterPro" id="IPR012171">
    <property type="entry name" value="Fatty_acid_desaturase"/>
</dbReference>
<feature type="transmembrane region" description="Helical" evidence="1">
    <location>
        <begin position="149"/>
        <end position="166"/>
    </location>
</feature>
<comment type="caution">
    <text evidence="3">The sequence shown here is derived from an EMBL/GenBank/DDBJ whole genome shotgun (WGS) entry which is preliminary data.</text>
</comment>
<proteinExistence type="predicted"/>
<dbReference type="InterPro" id="IPR005804">
    <property type="entry name" value="FA_desaturase_dom"/>
</dbReference>
<dbReference type="Pfam" id="PF00487">
    <property type="entry name" value="FA_desaturase"/>
    <property type="match status" value="1"/>
</dbReference>
<gene>
    <name evidence="3" type="ORF">QEH52_10570</name>
</gene>
<feature type="transmembrane region" description="Helical" evidence="1">
    <location>
        <begin position="202"/>
        <end position="222"/>
    </location>
</feature>
<accession>A0ABU1AUZ7</accession>
<keyword evidence="3" id="KW-0560">Oxidoreductase</keyword>
<dbReference type="RefSeq" id="WP_308950326.1">
    <property type="nucleotide sequence ID" value="NZ_JARXHW010000022.1"/>
</dbReference>
<evidence type="ECO:0000259" key="2">
    <source>
        <dbReference type="Pfam" id="PF00487"/>
    </source>
</evidence>
<protein>
    <submittedName>
        <fullName evidence="3">Fatty acid desaturase</fullName>
        <ecNumber evidence="3">1.14.19.-</ecNumber>
    </submittedName>
</protein>
<name>A0ABU1AUZ7_9BACT</name>
<dbReference type="EMBL" id="JARXHW010000022">
    <property type="protein sequence ID" value="MDQ8207957.1"/>
    <property type="molecule type" value="Genomic_DNA"/>
</dbReference>
<organism evidence="3 4">
    <name type="scientific">Thalassobacterium maritimum</name>
    <dbReference type="NCBI Taxonomy" id="3041265"/>
    <lineage>
        <taxon>Bacteria</taxon>
        <taxon>Pseudomonadati</taxon>
        <taxon>Verrucomicrobiota</taxon>
        <taxon>Opitutia</taxon>
        <taxon>Puniceicoccales</taxon>
        <taxon>Coraliomargaritaceae</taxon>
        <taxon>Thalassobacterium</taxon>
    </lineage>
</organism>
<dbReference type="GO" id="GO:0016491">
    <property type="term" value="F:oxidoreductase activity"/>
    <property type="evidence" value="ECO:0007669"/>
    <property type="project" value="UniProtKB-KW"/>
</dbReference>
<dbReference type="EC" id="1.14.19.-" evidence="3"/>
<keyword evidence="1" id="KW-0812">Transmembrane</keyword>
<evidence type="ECO:0000313" key="4">
    <source>
        <dbReference type="Proteomes" id="UP001225316"/>
    </source>
</evidence>
<sequence>MRTGKDLILATREFAQDNTAKSWTAIVSTALLMLAATCAILLFANWWFLQLPISLLLGLLMVRMFVIYHDHQHHAILPRSKLAKVIMRAWGIFAMTPSCIWQHSHNHHHNHNSKLRSTHIGSYPVMTTERYKNSSQQERKKYLMMRHPVTILLGYFTVFILGMCIVPMLENIKANKDSLLALIFHALLYAIVTVTLGWQMAFFALFLPFFIASALGSYLFYAQHNFPQVIFREKEGWSYEGAALDSSSYCKMGPFMNYMTGNIGYHHIHHLNAKIPFYRLPEAYAKMPELQTHRTTSLSPQEVLRCLSLKVWDVEQQKLLPLKEALAN</sequence>
<dbReference type="Proteomes" id="UP001225316">
    <property type="component" value="Unassembled WGS sequence"/>
</dbReference>
<evidence type="ECO:0000256" key="1">
    <source>
        <dbReference type="SAM" id="Phobius"/>
    </source>
</evidence>
<keyword evidence="1" id="KW-0472">Membrane</keyword>
<dbReference type="PANTHER" id="PTHR19353">
    <property type="entry name" value="FATTY ACID DESATURASE 2"/>
    <property type="match status" value="1"/>
</dbReference>
<keyword evidence="1" id="KW-1133">Transmembrane helix</keyword>
<feature type="transmembrane region" description="Helical" evidence="1">
    <location>
        <begin position="178"/>
        <end position="196"/>
    </location>
</feature>
<feature type="transmembrane region" description="Helical" evidence="1">
    <location>
        <begin position="49"/>
        <end position="66"/>
    </location>
</feature>